<gene>
    <name evidence="2" type="ORF">PSCFBP3800_P200062</name>
</gene>
<protein>
    <submittedName>
        <fullName evidence="2">Uncharacterized protein</fullName>
    </submittedName>
</protein>
<proteinExistence type="predicted"/>
<geneLocation type="plasmid" evidence="3">
    <name>pp2</name>
</geneLocation>
<feature type="compositionally biased region" description="Polar residues" evidence="1">
    <location>
        <begin position="51"/>
        <end position="63"/>
    </location>
</feature>
<reference evidence="3" key="1">
    <citation type="submission" date="2018-02" db="EMBL/GenBank/DDBJ databases">
        <authorList>
            <person name="Blom J."/>
        </authorList>
    </citation>
    <scope>NUCLEOTIDE SEQUENCE [LARGE SCALE GENOMIC DNA]</scope>
    <source>
        <strain evidence="3">CFBP 3800</strain>
        <plasmid evidence="3">pp2</plasmid>
    </source>
</reference>
<evidence type="ECO:0000256" key="1">
    <source>
        <dbReference type="SAM" id="MobiDB-lite"/>
    </source>
</evidence>
<dbReference type="EMBL" id="LT985191">
    <property type="protein sequence ID" value="SPD89698.1"/>
    <property type="molecule type" value="Genomic_DNA"/>
</dbReference>
<sequence>MSFVMRPIIDHHEACLPTVAASDESSLHTSTAQKPLHGQRLLGRFAGSRRSAPNRSGVDQQNAHLRHLDTGRQTLHLWQ</sequence>
<evidence type="ECO:0000313" key="2">
    <source>
        <dbReference type="EMBL" id="SPD89698.1"/>
    </source>
</evidence>
<keyword evidence="2" id="KW-0614">Plasmid</keyword>
<dbReference type="Proteomes" id="UP000307241">
    <property type="component" value="Plasmid PP2"/>
</dbReference>
<feature type="region of interest" description="Disordered" evidence="1">
    <location>
        <begin position="47"/>
        <end position="79"/>
    </location>
</feature>
<accession>A0A330JXX5</accession>
<dbReference type="AlphaFoldDB" id="A0A330JXX5"/>
<name>A0A330JXX5_9PSED</name>
<evidence type="ECO:0000313" key="3">
    <source>
        <dbReference type="Proteomes" id="UP000307241"/>
    </source>
</evidence>
<organism evidence="2 3">
    <name type="scientific">Pseudomonas syringae group genomosp. 3</name>
    <dbReference type="NCBI Taxonomy" id="251701"/>
    <lineage>
        <taxon>Bacteria</taxon>
        <taxon>Pseudomonadati</taxon>
        <taxon>Pseudomonadota</taxon>
        <taxon>Gammaproteobacteria</taxon>
        <taxon>Pseudomonadales</taxon>
        <taxon>Pseudomonadaceae</taxon>
        <taxon>Pseudomonas</taxon>
    </lineage>
</organism>